<feature type="region of interest" description="Disordered" evidence="1">
    <location>
        <begin position="1"/>
        <end position="21"/>
    </location>
</feature>
<evidence type="ECO:0000313" key="3">
    <source>
        <dbReference type="Proteomes" id="UP000054279"/>
    </source>
</evidence>
<evidence type="ECO:0000313" key="2">
    <source>
        <dbReference type="EMBL" id="KIJ46224.1"/>
    </source>
</evidence>
<name>A0A0C9VGR4_SPHS4</name>
<sequence length="374" mass="40161">MEHADVGPVHEGGVDGEGQGQSPLLGAVCSWKSTTSVENEINVGILLVKSTPSGSEKKVRRPHISESCHSTGSPSRFGHAASSSINNVLRIIGPSGKPLRVLTCEPNSPSFPATAPTSSTHTTSADTVRVDSFDYGASERDTIREKTRGRSEDLRAQTLDSLSPFVGGGASALGTTSGVSSTTNVVKLSHGGTLRQLPSYWRTRCLDAVLGRLLLSVNETTARSILYKPMLTKLTSNGQVSIGVDIAYNPPLRSKLLTHGIGVQHQGVITGATSPPPHPPLKAWLTVRRTFEATPQSYTRIVRGILNGRSTAERRAEDSYLAVLKDHILYLYDGDAMQECAAAIDVRSYPVRIYPEKALLNGLRQTQCHCPSRT</sequence>
<keyword evidence="3" id="KW-1185">Reference proteome</keyword>
<dbReference type="Proteomes" id="UP000054279">
    <property type="component" value="Unassembled WGS sequence"/>
</dbReference>
<proteinExistence type="predicted"/>
<reference evidence="2 3" key="1">
    <citation type="submission" date="2014-06" db="EMBL/GenBank/DDBJ databases">
        <title>Evolutionary Origins and Diversification of the Mycorrhizal Mutualists.</title>
        <authorList>
            <consortium name="DOE Joint Genome Institute"/>
            <consortium name="Mycorrhizal Genomics Consortium"/>
            <person name="Kohler A."/>
            <person name="Kuo A."/>
            <person name="Nagy L.G."/>
            <person name="Floudas D."/>
            <person name="Copeland A."/>
            <person name="Barry K.W."/>
            <person name="Cichocki N."/>
            <person name="Veneault-Fourrey C."/>
            <person name="LaButti K."/>
            <person name="Lindquist E.A."/>
            <person name="Lipzen A."/>
            <person name="Lundell T."/>
            <person name="Morin E."/>
            <person name="Murat C."/>
            <person name="Riley R."/>
            <person name="Ohm R."/>
            <person name="Sun H."/>
            <person name="Tunlid A."/>
            <person name="Henrissat B."/>
            <person name="Grigoriev I.V."/>
            <person name="Hibbett D.S."/>
            <person name="Martin F."/>
        </authorList>
    </citation>
    <scope>NUCLEOTIDE SEQUENCE [LARGE SCALE GENOMIC DNA]</scope>
    <source>
        <strain evidence="2 3">SS14</strain>
    </source>
</reference>
<protein>
    <submittedName>
        <fullName evidence="2">Uncharacterized protein</fullName>
    </submittedName>
</protein>
<feature type="compositionally biased region" description="Low complexity" evidence="1">
    <location>
        <begin position="108"/>
        <end position="124"/>
    </location>
</feature>
<dbReference type="HOGENOM" id="CLU_740035_0_0_1"/>
<feature type="region of interest" description="Disordered" evidence="1">
    <location>
        <begin position="53"/>
        <end position="79"/>
    </location>
</feature>
<gene>
    <name evidence="2" type="ORF">M422DRAFT_250263</name>
</gene>
<dbReference type="EMBL" id="KN837108">
    <property type="protein sequence ID" value="KIJ46224.1"/>
    <property type="molecule type" value="Genomic_DNA"/>
</dbReference>
<feature type="region of interest" description="Disordered" evidence="1">
    <location>
        <begin position="105"/>
        <end position="124"/>
    </location>
</feature>
<accession>A0A0C9VGR4</accession>
<dbReference type="OrthoDB" id="26740at2759"/>
<evidence type="ECO:0000256" key="1">
    <source>
        <dbReference type="SAM" id="MobiDB-lite"/>
    </source>
</evidence>
<organism evidence="2 3">
    <name type="scientific">Sphaerobolus stellatus (strain SS14)</name>
    <dbReference type="NCBI Taxonomy" id="990650"/>
    <lineage>
        <taxon>Eukaryota</taxon>
        <taxon>Fungi</taxon>
        <taxon>Dikarya</taxon>
        <taxon>Basidiomycota</taxon>
        <taxon>Agaricomycotina</taxon>
        <taxon>Agaricomycetes</taxon>
        <taxon>Phallomycetidae</taxon>
        <taxon>Geastrales</taxon>
        <taxon>Sphaerobolaceae</taxon>
        <taxon>Sphaerobolus</taxon>
    </lineage>
</organism>
<dbReference type="AlphaFoldDB" id="A0A0C9VGR4"/>